<accession>A0A150LK79</accession>
<gene>
    <name evidence="1" type="ORF">B4135_0382</name>
</gene>
<sequence>MNREGLMAQPTLACLEEIGSKAMLFKSEFLPETFFMDR</sequence>
<organism evidence="1 2">
    <name type="scientific">Caldibacillus debilis</name>
    <dbReference type="NCBI Taxonomy" id="301148"/>
    <lineage>
        <taxon>Bacteria</taxon>
        <taxon>Bacillati</taxon>
        <taxon>Bacillota</taxon>
        <taxon>Bacilli</taxon>
        <taxon>Bacillales</taxon>
        <taxon>Bacillaceae</taxon>
        <taxon>Caldibacillus</taxon>
    </lineage>
</organism>
<comment type="caution">
    <text evidence="1">The sequence shown here is derived from an EMBL/GenBank/DDBJ whole genome shotgun (WGS) entry which is preliminary data.</text>
</comment>
<name>A0A150LK79_9BACI</name>
<dbReference type="EMBL" id="LQYT01000090">
    <property type="protein sequence ID" value="KYD12783.1"/>
    <property type="molecule type" value="Genomic_DNA"/>
</dbReference>
<proteinExistence type="predicted"/>
<dbReference type="Proteomes" id="UP000075683">
    <property type="component" value="Unassembled WGS sequence"/>
</dbReference>
<evidence type="ECO:0000313" key="1">
    <source>
        <dbReference type="EMBL" id="KYD12783.1"/>
    </source>
</evidence>
<dbReference type="STRING" id="301148.B4135_0382"/>
<evidence type="ECO:0000313" key="2">
    <source>
        <dbReference type="Proteomes" id="UP000075683"/>
    </source>
</evidence>
<protein>
    <submittedName>
        <fullName evidence="1">Uncharacterized protein</fullName>
    </submittedName>
</protein>
<dbReference type="AlphaFoldDB" id="A0A150LK79"/>
<reference evidence="1 2" key="1">
    <citation type="submission" date="2016-01" db="EMBL/GenBank/DDBJ databases">
        <title>Draft Genome Sequences of Seven Thermophilic Sporeformers Isolated from Foods.</title>
        <authorList>
            <person name="Berendsen E.M."/>
            <person name="Wells-Bennik M.H."/>
            <person name="Krawcyk A.O."/>
            <person name="De Jong A."/>
            <person name="Holsappel S."/>
            <person name="Eijlander R.T."/>
            <person name="Kuipers O.P."/>
        </authorList>
    </citation>
    <scope>NUCLEOTIDE SEQUENCE [LARGE SCALE GENOMIC DNA]</scope>
    <source>
        <strain evidence="1 2">B4135</strain>
    </source>
</reference>